<protein>
    <submittedName>
        <fullName evidence="1">Uncharacterized protein</fullName>
    </submittedName>
</protein>
<name>A0AAU9J8N2_9CILI</name>
<sequence>MLEKQTASETVANPSSKEVFNSNICFYRENFPEHAWFLDVNDYSKQLLQIKPDEMAEKQFWILCSLPNNKVLCFYHRNPKDSGVWFSLDTQGNIFRFKKPSHKEVTRPVAVYYKNDMVYVFGFMKWYKLDIYRDIYFTIAGGNNHLYYSCALFYDYIIISSEQNIYLFEVYDILTNSKSTMNTIEIGGVKHLFTLNENLYAVDDHGHLFSLSLWNLDEWKFMGVIKRWGIDRFSYWLYYDNDAYIMTSNHDMIKFEFRHNKIDAEISQTNPNIVRGIHRLDSSVIFDETLKSFLPLWKDLLSPTIIALIKQIWSFIVLQKRNIGIFPSVLNKSPDNERWFDNLEVGERLNYFFEIFKKDPRTIKIIILISMPKKKIIDYNKLIEKINMVRRSIDLNKKWIKLKKDIIVLSPAIAFRSMTREKLDKFNEFVIEIAHILNSILNKAVFMLWGKEARKFSALIDQSKHLVIKNCSLLSTNEGKIKNFEDSKQFQLGYSFLYH</sequence>
<evidence type="ECO:0000313" key="2">
    <source>
        <dbReference type="Proteomes" id="UP001162131"/>
    </source>
</evidence>
<dbReference type="SUPFAM" id="SSF52141">
    <property type="entry name" value="Uracil-DNA glycosylase-like"/>
    <property type="match status" value="1"/>
</dbReference>
<keyword evidence="2" id="KW-1185">Reference proteome</keyword>
<dbReference type="EMBL" id="CAJZBQ010000031">
    <property type="protein sequence ID" value="CAG9322315.1"/>
    <property type="molecule type" value="Genomic_DNA"/>
</dbReference>
<evidence type="ECO:0000313" key="1">
    <source>
        <dbReference type="EMBL" id="CAG9322315.1"/>
    </source>
</evidence>
<dbReference type="InterPro" id="IPR036895">
    <property type="entry name" value="Uracil-DNA_glycosylase-like_sf"/>
</dbReference>
<reference evidence="1" key="1">
    <citation type="submission" date="2021-09" db="EMBL/GenBank/DDBJ databases">
        <authorList>
            <consortium name="AG Swart"/>
            <person name="Singh M."/>
            <person name="Singh A."/>
            <person name="Seah K."/>
            <person name="Emmerich C."/>
        </authorList>
    </citation>
    <scope>NUCLEOTIDE SEQUENCE</scope>
    <source>
        <strain evidence="1">ATCC30299</strain>
    </source>
</reference>
<accession>A0AAU9J8N2</accession>
<dbReference type="AlphaFoldDB" id="A0AAU9J8N2"/>
<dbReference type="Gene3D" id="3.40.470.10">
    <property type="entry name" value="Uracil-DNA glycosylase-like domain"/>
    <property type="match status" value="1"/>
</dbReference>
<dbReference type="Proteomes" id="UP001162131">
    <property type="component" value="Unassembled WGS sequence"/>
</dbReference>
<gene>
    <name evidence="1" type="ORF">BSTOLATCC_MIC31340</name>
</gene>
<organism evidence="1 2">
    <name type="scientific">Blepharisma stoltei</name>
    <dbReference type="NCBI Taxonomy" id="1481888"/>
    <lineage>
        <taxon>Eukaryota</taxon>
        <taxon>Sar</taxon>
        <taxon>Alveolata</taxon>
        <taxon>Ciliophora</taxon>
        <taxon>Postciliodesmatophora</taxon>
        <taxon>Heterotrichea</taxon>
        <taxon>Heterotrichida</taxon>
        <taxon>Blepharismidae</taxon>
        <taxon>Blepharisma</taxon>
    </lineage>
</organism>
<comment type="caution">
    <text evidence="1">The sequence shown here is derived from an EMBL/GenBank/DDBJ whole genome shotgun (WGS) entry which is preliminary data.</text>
</comment>
<proteinExistence type="predicted"/>